<dbReference type="PANTHER" id="PTHR43833:SF11">
    <property type="entry name" value="VOLTAGE-GATED POTASSIUM CHANNEL KCH"/>
    <property type="match status" value="1"/>
</dbReference>
<sequence length="427" mass="46628">MPLPFSAPELSDHVVVCGLGRFGLRIVSLLREQGVAVVAITSPETREDRRVAALDLGAQLLTGDFRFPDTREAARLETARALILATSDDLANLETALDVRGQHPTLCIVMRHSDERLGERLQQDFDLNHVLVPPILAAPHFAEAALAPVPERPHSRKRLAPLRRGRRPYRPDLTQLLLLLVLLFLGGVLVFHKNLNLGYLDAAYFTMTILTTVGFGDFNLQSAPAPVKLFGMLLMFGGVLLLATLSSLLTNYILSGAAQQARAERTARRFRGHVIVCGLGSVGFAIARHLRARNLQVVVVDKTPDDDFFRDLAGRLPTLLGDATRPETLLRAGIRRARAVVASTSSDALNLEIGLTAQALVEELRPEQPLSLVLRCFDPDLARRIHRVSQNYTLLSSAEIAAPIFVEAALHPKTAGVVSETTLEGST</sequence>
<comment type="caution">
    <text evidence="4">The sequence shown here is derived from an EMBL/GenBank/DDBJ whole genome shotgun (WGS) entry which is preliminary data.</text>
</comment>
<dbReference type="SUPFAM" id="SSF51735">
    <property type="entry name" value="NAD(P)-binding Rossmann-fold domains"/>
    <property type="match status" value="2"/>
</dbReference>
<dbReference type="GO" id="GO:0006813">
    <property type="term" value="P:potassium ion transport"/>
    <property type="evidence" value="ECO:0007669"/>
    <property type="project" value="InterPro"/>
</dbReference>
<dbReference type="Gene3D" id="3.40.50.720">
    <property type="entry name" value="NAD(P)-binding Rossmann-like Domain"/>
    <property type="match status" value="2"/>
</dbReference>
<reference evidence="4 5" key="1">
    <citation type="submission" date="2020-08" db="EMBL/GenBank/DDBJ databases">
        <title>Genomic Encyclopedia of Type Strains, Phase IV (KMG-IV): sequencing the most valuable type-strain genomes for metagenomic binning, comparative biology and taxonomic classification.</title>
        <authorList>
            <person name="Goeker M."/>
        </authorList>
    </citation>
    <scope>NUCLEOTIDE SEQUENCE [LARGE SCALE GENOMIC DNA]</scope>
    <source>
        <strain evidence="4 5">DSM 23562</strain>
    </source>
</reference>
<feature type="domain" description="RCK N-terminal" evidence="3">
    <location>
        <begin position="11"/>
        <end position="131"/>
    </location>
</feature>
<feature type="domain" description="RCK N-terminal" evidence="3">
    <location>
        <begin position="271"/>
        <end position="395"/>
    </location>
</feature>
<dbReference type="SUPFAM" id="SSF81324">
    <property type="entry name" value="Voltage-gated potassium channels"/>
    <property type="match status" value="1"/>
</dbReference>
<evidence type="ECO:0000256" key="1">
    <source>
        <dbReference type="ARBA" id="ARBA00004651"/>
    </source>
</evidence>
<protein>
    <submittedName>
        <fullName evidence="4">Voltage-gated potassium channel Kch</fullName>
    </submittedName>
</protein>
<dbReference type="InterPro" id="IPR036291">
    <property type="entry name" value="NAD(P)-bd_dom_sf"/>
</dbReference>
<keyword evidence="4" id="KW-0406">Ion transport</keyword>
<dbReference type="Pfam" id="PF02254">
    <property type="entry name" value="TrkA_N"/>
    <property type="match status" value="2"/>
</dbReference>
<feature type="transmembrane region" description="Helical" evidence="2">
    <location>
        <begin position="173"/>
        <end position="191"/>
    </location>
</feature>
<dbReference type="Gene3D" id="1.10.287.70">
    <property type="match status" value="1"/>
</dbReference>
<evidence type="ECO:0000256" key="2">
    <source>
        <dbReference type="SAM" id="Phobius"/>
    </source>
</evidence>
<evidence type="ECO:0000259" key="3">
    <source>
        <dbReference type="PROSITE" id="PS51201"/>
    </source>
</evidence>
<dbReference type="Proteomes" id="UP000520814">
    <property type="component" value="Unassembled WGS sequence"/>
</dbReference>
<dbReference type="InterPro" id="IPR013099">
    <property type="entry name" value="K_chnl_dom"/>
</dbReference>
<name>A0A7W9W4J4_ARMRO</name>
<keyword evidence="2" id="KW-0812">Transmembrane</keyword>
<dbReference type="PROSITE" id="PS51201">
    <property type="entry name" value="RCK_N"/>
    <property type="match status" value="2"/>
</dbReference>
<dbReference type="AlphaFoldDB" id="A0A7W9W4J4"/>
<keyword evidence="4" id="KW-0407">Ion channel</keyword>
<dbReference type="InterPro" id="IPR003148">
    <property type="entry name" value="RCK_N"/>
</dbReference>
<feature type="transmembrane region" description="Helical" evidence="2">
    <location>
        <begin position="270"/>
        <end position="287"/>
    </location>
</feature>
<evidence type="ECO:0000313" key="4">
    <source>
        <dbReference type="EMBL" id="MBB6048573.1"/>
    </source>
</evidence>
<evidence type="ECO:0000313" key="5">
    <source>
        <dbReference type="Proteomes" id="UP000520814"/>
    </source>
</evidence>
<accession>A0A7W9W4J4</accession>
<feature type="transmembrane region" description="Helical" evidence="2">
    <location>
        <begin position="230"/>
        <end position="250"/>
    </location>
</feature>
<dbReference type="Pfam" id="PF07885">
    <property type="entry name" value="Ion_trans_2"/>
    <property type="match status" value="1"/>
</dbReference>
<comment type="subcellular location">
    <subcellularLocation>
        <location evidence="1">Cell membrane</location>
        <topology evidence="1">Multi-pass membrane protein</topology>
    </subcellularLocation>
</comment>
<feature type="transmembrane region" description="Helical" evidence="2">
    <location>
        <begin position="197"/>
        <end position="218"/>
    </location>
</feature>
<organism evidence="4 5">
    <name type="scientific">Armatimonas rosea</name>
    <dbReference type="NCBI Taxonomy" id="685828"/>
    <lineage>
        <taxon>Bacteria</taxon>
        <taxon>Bacillati</taxon>
        <taxon>Armatimonadota</taxon>
        <taxon>Armatimonadia</taxon>
        <taxon>Armatimonadales</taxon>
        <taxon>Armatimonadaceae</taxon>
        <taxon>Armatimonas</taxon>
    </lineage>
</organism>
<dbReference type="GO" id="GO:0005886">
    <property type="term" value="C:plasma membrane"/>
    <property type="evidence" value="ECO:0007669"/>
    <property type="project" value="UniProtKB-SubCell"/>
</dbReference>
<keyword evidence="5" id="KW-1185">Reference proteome</keyword>
<keyword evidence="2" id="KW-0472">Membrane</keyword>
<dbReference type="EMBL" id="JACHGW010000001">
    <property type="protein sequence ID" value="MBB6048573.1"/>
    <property type="molecule type" value="Genomic_DNA"/>
</dbReference>
<dbReference type="InterPro" id="IPR050721">
    <property type="entry name" value="Trk_Ktr_HKT_K-transport"/>
</dbReference>
<dbReference type="PANTHER" id="PTHR43833">
    <property type="entry name" value="POTASSIUM CHANNEL PROTEIN 2-RELATED-RELATED"/>
    <property type="match status" value="1"/>
</dbReference>
<keyword evidence="2" id="KW-1133">Transmembrane helix</keyword>
<dbReference type="GO" id="GO:0034220">
    <property type="term" value="P:monoatomic ion transmembrane transport"/>
    <property type="evidence" value="ECO:0007669"/>
    <property type="project" value="UniProtKB-KW"/>
</dbReference>
<keyword evidence="4" id="KW-0813">Transport</keyword>
<gene>
    <name evidence="4" type="ORF">HNQ39_000335</name>
</gene>
<proteinExistence type="predicted"/>
<dbReference type="RefSeq" id="WP_184192211.1">
    <property type="nucleotide sequence ID" value="NZ_JACHGW010000001.1"/>
</dbReference>